<accession>A0A2H1VQS4</accession>
<keyword evidence="2 5" id="KW-0732">Signal</keyword>
<evidence type="ECO:0000256" key="3">
    <source>
        <dbReference type="PROSITE-ProRule" id="PRU00497"/>
    </source>
</evidence>
<dbReference type="PROSITE" id="PS51155">
    <property type="entry name" value="CHIT_BIND_RR_2"/>
    <property type="match status" value="6"/>
</dbReference>
<proteinExistence type="predicted"/>
<dbReference type="GO" id="GO:0005615">
    <property type="term" value="C:extracellular space"/>
    <property type="evidence" value="ECO:0007669"/>
    <property type="project" value="TreeGrafter"/>
</dbReference>
<feature type="compositionally biased region" description="Basic and acidic residues" evidence="4">
    <location>
        <begin position="473"/>
        <end position="528"/>
    </location>
</feature>
<feature type="region of interest" description="Disordered" evidence="4">
    <location>
        <begin position="580"/>
        <end position="604"/>
    </location>
</feature>
<evidence type="ECO:0000256" key="1">
    <source>
        <dbReference type="ARBA" id="ARBA00022460"/>
    </source>
</evidence>
<dbReference type="PRINTS" id="PR00947">
    <property type="entry name" value="CUTICLE"/>
</dbReference>
<dbReference type="InterPro" id="IPR031311">
    <property type="entry name" value="CHIT_BIND_RR_consensus"/>
</dbReference>
<dbReference type="PROSITE" id="PS00233">
    <property type="entry name" value="CHIT_BIND_RR_1"/>
    <property type="match status" value="3"/>
</dbReference>
<dbReference type="Pfam" id="PF00379">
    <property type="entry name" value="Chitin_bind_4"/>
    <property type="match status" value="7"/>
</dbReference>
<feature type="region of interest" description="Disordered" evidence="4">
    <location>
        <begin position="473"/>
        <end position="540"/>
    </location>
</feature>
<dbReference type="AlphaFoldDB" id="A0A2H1VQS4"/>
<feature type="chain" id="PRO_5013803094" evidence="5">
    <location>
        <begin position="19"/>
        <end position="859"/>
    </location>
</feature>
<dbReference type="GO" id="GO:0042302">
    <property type="term" value="F:structural constituent of cuticle"/>
    <property type="evidence" value="ECO:0007669"/>
    <property type="project" value="UniProtKB-UniRule"/>
</dbReference>
<name>A0A2H1VQS4_SPOFR</name>
<dbReference type="GO" id="GO:0031012">
    <property type="term" value="C:extracellular matrix"/>
    <property type="evidence" value="ECO:0007669"/>
    <property type="project" value="TreeGrafter"/>
</dbReference>
<dbReference type="EMBL" id="ODYU01003855">
    <property type="protein sequence ID" value="SOQ43136.1"/>
    <property type="molecule type" value="Genomic_DNA"/>
</dbReference>
<evidence type="ECO:0000256" key="5">
    <source>
        <dbReference type="SAM" id="SignalP"/>
    </source>
</evidence>
<evidence type="ECO:0000256" key="2">
    <source>
        <dbReference type="ARBA" id="ARBA00022729"/>
    </source>
</evidence>
<feature type="compositionally biased region" description="Basic and acidic residues" evidence="4">
    <location>
        <begin position="590"/>
        <end position="603"/>
    </location>
</feature>
<dbReference type="PANTHER" id="PTHR12236">
    <property type="entry name" value="STRUCTURAL CONTITUENT OF CUTICLE"/>
    <property type="match status" value="1"/>
</dbReference>
<dbReference type="InterPro" id="IPR051217">
    <property type="entry name" value="Insect_Cuticle_Struc_Prot"/>
</dbReference>
<protein>
    <submittedName>
        <fullName evidence="6">SFRICE_013467</fullName>
    </submittedName>
</protein>
<keyword evidence="1 3" id="KW-0193">Cuticle</keyword>
<organism evidence="6">
    <name type="scientific">Spodoptera frugiperda</name>
    <name type="common">Fall armyworm</name>
    <dbReference type="NCBI Taxonomy" id="7108"/>
    <lineage>
        <taxon>Eukaryota</taxon>
        <taxon>Metazoa</taxon>
        <taxon>Ecdysozoa</taxon>
        <taxon>Arthropoda</taxon>
        <taxon>Hexapoda</taxon>
        <taxon>Insecta</taxon>
        <taxon>Pterygota</taxon>
        <taxon>Neoptera</taxon>
        <taxon>Endopterygota</taxon>
        <taxon>Lepidoptera</taxon>
        <taxon>Glossata</taxon>
        <taxon>Ditrysia</taxon>
        <taxon>Noctuoidea</taxon>
        <taxon>Noctuidae</taxon>
        <taxon>Amphipyrinae</taxon>
        <taxon>Spodoptera</taxon>
    </lineage>
</organism>
<evidence type="ECO:0000256" key="4">
    <source>
        <dbReference type="SAM" id="MobiDB-lite"/>
    </source>
</evidence>
<feature type="region of interest" description="Disordered" evidence="4">
    <location>
        <begin position="396"/>
        <end position="423"/>
    </location>
</feature>
<evidence type="ECO:0000313" key="6">
    <source>
        <dbReference type="EMBL" id="SOQ43136.1"/>
    </source>
</evidence>
<feature type="region of interest" description="Disordered" evidence="4">
    <location>
        <begin position="217"/>
        <end position="241"/>
    </location>
</feature>
<dbReference type="InterPro" id="IPR000618">
    <property type="entry name" value="Insect_cuticle"/>
</dbReference>
<feature type="signal peptide" evidence="5">
    <location>
        <begin position="1"/>
        <end position="18"/>
    </location>
</feature>
<dbReference type="PANTHER" id="PTHR12236:SF76">
    <property type="entry name" value="ADULT-SPECIFIC CUTICULAR PROTEIN ACP-20-LIKE PROTEIN"/>
    <property type="match status" value="1"/>
</dbReference>
<sequence length="859" mass="96072">MFFKVLCLLSVAVAVVSAHGHSSQFVHKYDGHHEPVHHGHGHHDYYTHPKFEFGYKVDDDHTGDHKSQHEHRDGDVVKGHYSLHEPDGSVRDSHPKYEFAYEVKDPHTGDKKSQHESRDGDVVKGVYSLHEPDGTVRIVEYQADKKTGFNANVKRKGHAKHIVLCALSVAIAVVSAYGHSSQFVHKYDGHHEPVHHGHGHHDYYTHPKFEFGYKVDDDHTGDHKSQHEHRDGDVVKGHYSLHEPDGTVRDVHYHGDHHSGFHADVKHSIHHISHPKYEFAYKVEDPHTGDKKSQHESRDGDVVKGVYSLHEPDGTVRIVEYYADKKTGFNANVKHEGHAKHIVLCVLSVAVAMVSTHGTSSQYVHKHDGHHEPVSHGHGHHDYYTHPKFEFKYKVDDDHTGDHKSQHEHRDGDVVKGHYSLHEPDGSVRDVHYHGDHHSGFHADIIALIAFLGACQAAEHAYSSQSIILHHDDHHDNHHDDHHDYHDYHHQGHDEHHGLGHYHDNDDHKEHHGHELHHEHEIHHEHEVHHGHHEHKVEHKVEHKKHVEAHVEIVPVAAASKIVPVAHYVQSAHKESHDEHKHAISSQHISRHDVPAHPPKDFDDQSGPAKYEFQYQVKDPHTGDHKYQHEHRDGHKVKGVYSLHEADGSIRTVEYAADKHAGASVVYTSHINMFSKIVALSAVLAVSAAGLLPAAHYSPAGAVSSQSIVRHDEAQPAGRVAHLAAAVQYAAAPVQYAASPVHYAAAPVHYAAPVAKVIAPAQKVLVSAQAEEYAHPKYDFSYSVADGHTGDNKSQQESRDGDAVHGEYSLVEADGSVRRVQYTADDHNGFNAVVSNSAPAHAPVAHAVHAAPVLLAHHH</sequence>
<reference evidence="6" key="1">
    <citation type="submission" date="2016-07" db="EMBL/GenBank/DDBJ databases">
        <authorList>
            <person name="Bretaudeau A."/>
        </authorList>
    </citation>
    <scope>NUCLEOTIDE SEQUENCE</scope>
    <source>
        <strain evidence="6">Rice</strain>
        <tissue evidence="6">Whole body</tissue>
    </source>
</reference>
<gene>
    <name evidence="6" type="ORF">SFRICE_013467</name>
</gene>